<dbReference type="KEGG" id="pho:PH1494"/>
<keyword evidence="1" id="KW-0812">Transmembrane</keyword>
<evidence type="ECO:0000256" key="1">
    <source>
        <dbReference type="SAM" id="Phobius"/>
    </source>
</evidence>
<dbReference type="AlphaFoldDB" id="O59163"/>
<name>O59163_PYRHO</name>
<evidence type="ECO:0000313" key="3">
    <source>
        <dbReference type="Proteomes" id="UP000000752"/>
    </source>
</evidence>
<keyword evidence="1" id="KW-1133">Transmembrane helix</keyword>
<accession>O59163</accession>
<evidence type="ECO:0000313" key="2">
    <source>
        <dbReference type="EMBL" id="BAA30601.1"/>
    </source>
</evidence>
<gene>
    <name evidence="2" type="ordered locus">PH1494</name>
</gene>
<feature type="transmembrane region" description="Helical" evidence="1">
    <location>
        <begin position="9"/>
        <end position="30"/>
    </location>
</feature>
<dbReference type="PIR" id="A71025">
    <property type="entry name" value="A71025"/>
</dbReference>
<dbReference type="STRING" id="70601.gene:9378475"/>
<reference evidence="2 3" key="1">
    <citation type="journal article" date="1998" name="DNA Res.">
        <title>Complete sequence and gene organization of the genome of a hyper-thermophilic archaebacterium, Pyrococcus horikoshii OT3.</title>
        <authorList>
            <person name="Kawarabayasi Y."/>
            <person name="Sawada M."/>
            <person name="Horikawa H."/>
            <person name="Haikawa Y."/>
            <person name="Hino Y."/>
            <person name="Yamamoto S."/>
            <person name="Sekine M."/>
            <person name="Baba S."/>
            <person name="Kosugi H."/>
            <person name="Hosoyama A."/>
            <person name="Nagai Y."/>
            <person name="Sakai M."/>
            <person name="Ogura K."/>
            <person name="Otuka R."/>
            <person name="Nakazawa H."/>
            <person name="Takamiya M."/>
            <person name="Ohfuku Y."/>
            <person name="Funahashi T."/>
            <person name="Tanaka T."/>
            <person name="Kudoh Y."/>
            <person name="Yamazaki J."/>
            <person name="Kushida N."/>
            <person name="Oguchi A."/>
            <person name="Aoki K."/>
            <person name="Nakamura Y."/>
            <person name="Robb T.F."/>
            <person name="Horikoshi K."/>
            <person name="Masuchi Y."/>
            <person name="Shizuya H."/>
            <person name="Kikuchi H."/>
        </authorList>
    </citation>
    <scope>NUCLEOTIDE SEQUENCE [LARGE SCALE GENOMIC DNA]</scope>
    <source>
        <strain evidence="3">ATCC 700860 / DSM 12428 / JCM 9974 / NBRC 100139 / OT-3</strain>
    </source>
</reference>
<proteinExistence type="predicted"/>
<dbReference type="Proteomes" id="UP000000752">
    <property type="component" value="Chromosome"/>
</dbReference>
<dbReference type="EMBL" id="BA000001">
    <property type="protein sequence ID" value="BAA30601.1"/>
    <property type="molecule type" value="Genomic_DNA"/>
</dbReference>
<protein>
    <submittedName>
        <fullName evidence="2">Uncharacterized protein</fullName>
    </submittedName>
</protein>
<feature type="transmembrane region" description="Helical" evidence="1">
    <location>
        <begin position="337"/>
        <end position="359"/>
    </location>
</feature>
<dbReference type="eggNOG" id="arCOG07128">
    <property type="taxonomic scope" value="Archaea"/>
</dbReference>
<organism evidence="2 3">
    <name type="scientific">Pyrococcus horikoshii (strain ATCC 700860 / DSM 12428 / JCM 9974 / NBRC 100139 / OT-3)</name>
    <dbReference type="NCBI Taxonomy" id="70601"/>
    <lineage>
        <taxon>Archaea</taxon>
        <taxon>Methanobacteriati</taxon>
        <taxon>Methanobacteriota</taxon>
        <taxon>Thermococci</taxon>
        <taxon>Thermococcales</taxon>
        <taxon>Thermococcaceae</taxon>
        <taxon>Pyrococcus</taxon>
    </lineage>
</organism>
<keyword evidence="3" id="KW-1185">Reference proteome</keyword>
<keyword evidence="1" id="KW-0472">Membrane</keyword>
<dbReference type="EnsemblBacteria" id="BAA30601">
    <property type="protein sequence ID" value="BAA30601"/>
    <property type="gene ID" value="BAA30601"/>
</dbReference>
<sequence>MVNCMPRYIGLKVGVIEFLFIFIILTSAFGNVGASKPYWIRQGVYFKYTAKGEHSVVLELPNGTIYTGEYGVFTWRIIEVSREYITVNASLEAYNLTMSYQRILSPKEGLKKAMELIKKYSRLNLTKSGSCSIGTSKNEMIRICEDEKAVVVSIRSKDYMYGIYVKKEKEAVENFLLLRKIPKMTKSITFNVSLKDNSVLYKGKRIGMNTLFLLDLNVKGKVVMEEWHIKDVRELNATVHARFREFKPPIILVTTNFYKNASNFALYDPATGILIEGYMIVSPVWKLFGFEKVAFSDKEHFKKTKEPVTKSKDIYGFGMVLEDTNAFYFKKDKLENVGIPIDSLLILILSLSVFLVVAYERIKARRMGK</sequence>